<name>A0A1E5SI39_9FLAO</name>
<comment type="caution">
    <text evidence="4">The sequence shown here is derived from an EMBL/GenBank/DDBJ whole genome shotgun (WGS) entry which is preliminary data.</text>
</comment>
<evidence type="ECO:0000256" key="1">
    <source>
        <dbReference type="SAM" id="Coils"/>
    </source>
</evidence>
<dbReference type="GO" id="GO:0008168">
    <property type="term" value="F:methyltransferase activity"/>
    <property type="evidence" value="ECO:0007669"/>
    <property type="project" value="UniProtKB-KW"/>
</dbReference>
<dbReference type="GO" id="GO:0032259">
    <property type="term" value="P:methylation"/>
    <property type="evidence" value="ECO:0007669"/>
    <property type="project" value="UniProtKB-KW"/>
</dbReference>
<proteinExistence type="predicted"/>
<evidence type="ECO:0000256" key="2">
    <source>
        <dbReference type="SAM" id="Phobius"/>
    </source>
</evidence>
<keyword evidence="5" id="KW-1185">Reference proteome</keyword>
<organism evidence="4 5">
    <name type="scientific">Flavivirga aquatica</name>
    <dbReference type="NCBI Taxonomy" id="1849968"/>
    <lineage>
        <taxon>Bacteria</taxon>
        <taxon>Pseudomonadati</taxon>
        <taxon>Bacteroidota</taxon>
        <taxon>Flavobacteriia</taxon>
        <taxon>Flavobacteriales</taxon>
        <taxon>Flavobacteriaceae</taxon>
        <taxon>Flavivirga</taxon>
    </lineage>
</organism>
<dbReference type="RefSeq" id="WP_069831465.1">
    <property type="nucleotide sequence ID" value="NZ_MDJD01000054.1"/>
</dbReference>
<feature type="coiled-coil region" evidence="1">
    <location>
        <begin position="89"/>
        <end position="123"/>
    </location>
</feature>
<dbReference type="STRING" id="1849968.A8C32_06180"/>
<gene>
    <name evidence="4" type="ORF">A8C32_06180</name>
</gene>
<keyword evidence="4" id="KW-0808">Transferase</keyword>
<evidence type="ECO:0000313" key="4">
    <source>
        <dbReference type="EMBL" id="OEJ98782.1"/>
    </source>
</evidence>
<dbReference type="Proteomes" id="UP000095713">
    <property type="component" value="Unassembled WGS sequence"/>
</dbReference>
<reference evidence="4 5" key="1">
    <citation type="submission" date="2016-05" db="EMBL/GenBank/DDBJ databases">
        <title>Draft Genome Sequence of Algibacter sp. Strain SK-16 Isolated from the Surface Water of Aburatsubo Inlet.</title>
        <authorList>
            <person name="Wong S.-K."/>
            <person name="Yoshizawa S."/>
            <person name="Nakajima Y."/>
            <person name="Ogura Y."/>
            <person name="Tetsuya H."/>
            <person name="Hamasaki K."/>
        </authorList>
    </citation>
    <scope>NUCLEOTIDE SEQUENCE [LARGE SCALE GENOMIC DNA]</scope>
    <source>
        <strain evidence="4 5">SK-16</strain>
    </source>
</reference>
<feature type="coiled-coil region" evidence="1">
    <location>
        <begin position="168"/>
        <end position="210"/>
    </location>
</feature>
<accession>A0A1E5SI39</accession>
<evidence type="ECO:0000313" key="5">
    <source>
        <dbReference type="Proteomes" id="UP000095713"/>
    </source>
</evidence>
<dbReference type="AlphaFoldDB" id="A0A1E5SI39"/>
<dbReference type="EMBL" id="MDJD01000054">
    <property type="protein sequence ID" value="OEJ98782.1"/>
    <property type="molecule type" value="Genomic_DNA"/>
</dbReference>
<keyword evidence="4" id="KW-0489">Methyltransferase</keyword>
<dbReference type="OrthoDB" id="981213at2"/>
<feature type="transmembrane region" description="Helical" evidence="2">
    <location>
        <begin position="141"/>
        <end position="159"/>
    </location>
</feature>
<evidence type="ECO:0000256" key="3">
    <source>
        <dbReference type="SAM" id="SignalP"/>
    </source>
</evidence>
<feature type="chain" id="PRO_5009185019" evidence="3">
    <location>
        <begin position="23"/>
        <end position="210"/>
    </location>
</feature>
<keyword evidence="2" id="KW-1133">Transmembrane helix</keyword>
<keyword evidence="3" id="KW-0732">Signal</keyword>
<keyword evidence="2" id="KW-0472">Membrane</keyword>
<sequence length="210" mass="24617">MNRIKSLFLITFTCLFSLNTFSQTPQKQEEKDKLSLNSGTIDTQFEYVIQKSSKWRDPKGQAYKVIKLHWLYELKAHTLDSLKAVHKNLEDTRLIVETQTKEISKLKENLSNTQGDLDQTNTEKNNMALFGIQMSKTNYNVLMWSIIGGLFTFLLFFIYKFKNSNSITSDAKKALADIEEEFDEHRKTALEREQKVRRQLQDEINKHKKV</sequence>
<feature type="signal peptide" evidence="3">
    <location>
        <begin position="1"/>
        <end position="22"/>
    </location>
</feature>
<protein>
    <submittedName>
        <fullName evidence="4">tRNA (Guanine-N1)-methyltransferase</fullName>
    </submittedName>
</protein>
<keyword evidence="2" id="KW-0812">Transmembrane</keyword>
<keyword evidence="1" id="KW-0175">Coiled coil</keyword>